<dbReference type="AlphaFoldDB" id="A0A5N5GTA3"/>
<dbReference type="PANTHER" id="PTHR10013">
    <property type="entry name" value="GENERAL VESICULAR TRANSPORT FACTOR P115"/>
    <property type="match status" value="1"/>
</dbReference>
<dbReference type="GO" id="GO:0006888">
    <property type="term" value="P:endoplasmic reticulum to Golgi vesicle-mediated transport"/>
    <property type="evidence" value="ECO:0007669"/>
    <property type="project" value="TreeGrafter"/>
</dbReference>
<dbReference type="InterPro" id="IPR016024">
    <property type="entry name" value="ARM-type_fold"/>
</dbReference>
<dbReference type="InterPro" id="IPR006955">
    <property type="entry name" value="Uso1_p115_C"/>
</dbReference>
<keyword evidence="2" id="KW-0333">Golgi apparatus</keyword>
<organism evidence="8 9">
    <name type="scientific">Pyrus ussuriensis x Pyrus communis</name>
    <dbReference type="NCBI Taxonomy" id="2448454"/>
    <lineage>
        <taxon>Eukaryota</taxon>
        <taxon>Viridiplantae</taxon>
        <taxon>Streptophyta</taxon>
        <taxon>Embryophyta</taxon>
        <taxon>Tracheophyta</taxon>
        <taxon>Spermatophyta</taxon>
        <taxon>Magnoliopsida</taxon>
        <taxon>eudicotyledons</taxon>
        <taxon>Gunneridae</taxon>
        <taxon>Pentapetalae</taxon>
        <taxon>rosids</taxon>
        <taxon>fabids</taxon>
        <taxon>Rosales</taxon>
        <taxon>Rosaceae</taxon>
        <taxon>Amygdaloideae</taxon>
        <taxon>Maleae</taxon>
        <taxon>Pyrus</taxon>
    </lineage>
</organism>
<dbReference type="EMBL" id="SMOL01000458">
    <property type="protein sequence ID" value="KAB2614004.1"/>
    <property type="molecule type" value="Genomic_DNA"/>
</dbReference>
<protein>
    <submittedName>
        <fullName evidence="8">Golgin candidate 6-like</fullName>
    </submittedName>
</protein>
<evidence type="ECO:0000256" key="5">
    <source>
        <dbReference type="SAM" id="MobiDB-lite"/>
    </source>
</evidence>
<dbReference type="GO" id="GO:0048211">
    <property type="term" value="P:Golgi vesicle docking"/>
    <property type="evidence" value="ECO:0007669"/>
    <property type="project" value="TreeGrafter"/>
</dbReference>
<accession>A0A5N5GTA3</accession>
<dbReference type="GO" id="GO:0005795">
    <property type="term" value="C:Golgi stack"/>
    <property type="evidence" value="ECO:0007669"/>
    <property type="project" value="TreeGrafter"/>
</dbReference>
<comment type="subcellular location">
    <subcellularLocation>
        <location evidence="1">Golgi apparatus</location>
    </subcellularLocation>
</comment>
<gene>
    <name evidence="8" type="ORF">D8674_036320</name>
</gene>
<evidence type="ECO:0000313" key="9">
    <source>
        <dbReference type="Proteomes" id="UP000327157"/>
    </source>
</evidence>
<dbReference type="PANTHER" id="PTHR10013:SF0">
    <property type="entry name" value="GENERAL VESICULAR TRANSPORT FACTOR P115"/>
    <property type="match status" value="1"/>
</dbReference>
<dbReference type="SUPFAM" id="SSF48371">
    <property type="entry name" value="ARM repeat"/>
    <property type="match status" value="1"/>
</dbReference>
<dbReference type="GO" id="GO:0000139">
    <property type="term" value="C:Golgi membrane"/>
    <property type="evidence" value="ECO:0007669"/>
    <property type="project" value="InterPro"/>
</dbReference>
<reference evidence="9" key="2">
    <citation type="submission" date="2019-10" db="EMBL/GenBank/DDBJ databases">
        <title>A de novo genome assembly of a pear dwarfing rootstock.</title>
        <authorList>
            <person name="Wang F."/>
            <person name="Wang J."/>
            <person name="Li S."/>
            <person name="Zhang Y."/>
            <person name="Fang M."/>
            <person name="Ma L."/>
            <person name="Zhao Y."/>
            <person name="Jiang S."/>
        </authorList>
    </citation>
    <scope>NUCLEOTIDE SEQUENCE [LARGE SCALE GENOMIC DNA]</scope>
</reference>
<evidence type="ECO:0000259" key="7">
    <source>
        <dbReference type="Pfam" id="PF04871"/>
    </source>
</evidence>
<dbReference type="Gene3D" id="1.25.10.10">
    <property type="entry name" value="Leucine-rich Repeat Variant"/>
    <property type="match status" value="1"/>
</dbReference>
<feature type="domain" description="Vesicle tethering protein Uso1/P115-like head" evidence="6">
    <location>
        <begin position="146"/>
        <end position="454"/>
    </location>
</feature>
<evidence type="ECO:0000313" key="8">
    <source>
        <dbReference type="EMBL" id="KAB2614004.1"/>
    </source>
</evidence>
<keyword evidence="3 4" id="KW-0175">Coiled coil</keyword>
<dbReference type="GO" id="GO:0012507">
    <property type="term" value="C:ER to Golgi transport vesicle membrane"/>
    <property type="evidence" value="ECO:0007669"/>
    <property type="project" value="TreeGrafter"/>
</dbReference>
<dbReference type="Pfam" id="PF05477">
    <property type="entry name" value="SURF2"/>
    <property type="match status" value="1"/>
</dbReference>
<proteinExistence type="predicted"/>
<evidence type="ECO:0000259" key="6">
    <source>
        <dbReference type="Pfam" id="PF04869"/>
    </source>
</evidence>
<dbReference type="InterPro" id="IPR008833">
    <property type="entry name" value="Surf2"/>
</dbReference>
<sequence>MATTEKAKEEKEGSNLLGSPTFRELENGRFQCVETGHELLAKDKEIYSQSKRCRLGLIEYALAHKKAPLNMFKQDPLSRSKLLCKLTGDTINKSEEHIWKHINGKRFLNKLGLYIALQCIGNLIAGHPKNLDALASKFLGEGPQEPALNSILRIILRTSSIQEFVAADYVFKSFCENNADGQTMLASTLIPQPHSMIHAPVEEDVNMSFGSMLLQGLNFSEKDGDLETCCRAASVLSHVMKDNLQCKERVLRIELEAPTPSLGAPEPLMHRVVKYLAVASSMQNKDGKSSGNSYVQPVILKLLVTWLADCPSAVNCFLDSRPHITYLLELVSNSIATVYIKGLAAVLLGECVIYNKSVESEKDAFTIVDSISQKVGLTSYFLKFDEMQKSFLFTSSKSAEPRKELTRSASASMVDVDESDLSDQKTEYHPVLSSIFDAPFLNLVKSLEANIREKIVEVYSQPKSKVAVVPAELEQKSGESDGEHIKRLKAFVEKQCLEIQDLLGRNASLAEHVATIGGGSSRSEQSAGSDRVQVETLKRDFQEASKRLELLKAEKAKLESEASLYKNLAGKMESDLKSLSDAYNSLEQANFHLEKEVRAKNGGGGSSSIPDVDAIRAEAREEAQKESEAELNDLLVCLGQEQSKVEKLSARERVEREVASVVRTLGEQERKKVDRKKKADAEAAKLMEMEGSEKKADTEAAKLMEMESYEKKMTSETSSSSIRV</sequence>
<reference evidence="8 9" key="1">
    <citation type="submission" date="2019-09" db="EMBL/GenBank/DDBJ databases">
        <authorList>
            <person name="Ou C."/>
        </authorList>
    </citation>
    <scope>NUCLEOTIDE SEQUENCE [LARGE SCALE GENOMIC DNA]</scope>
    <source>
        <strain evidence="8">S2</strain>
        <tissue evidence="8">Leaf</tissue>
    </source>
</reference>
<feature type="region of interest" description="Disordered" evidence="5">
    <location>
        <begin position="1"/>
        <end position="20"/>
    </location>
</feature>
<comment type="caution">
    <text evidence="8">The sequence shown here is derived from an EMBL/GenBank/DDBJ whole genome shotgun (WGS) entry which is preliminary data.</text>
</comment>
<dbReference type="GO" id="GO:0005783">
    <property type="term" value="C:endoplasmic reticulum"/>
    <property type="evidence" value="ECO:0007669"/>
    <property type="project" value="TreeGrafter"/>
</dbReference>
<evidence type="ECO:0000256" key="2">
    <source>
        <dbReference type="ARBA" id="ARBA00023034"/>
    </source>
</evidence>
<feature type="coiled-coil region" evidence="4">
    <location>
        <begin position="534"/>
        <end position="596"/>
    </location>
</feature>
<feature type="compositionally biased region" description="Basic and acidic residues" evidence="5">
    <location>
        <begin position="1"/>
        <end position="13"/>
    </location>
</feature>
<dbReference type="InterPro" id="IPR006953">
    <property type="entry name" value="Vesicle_Uso1_P115_head"/>
</dbReference>
<feature type="domain" description="Uso1/p115-like vesicle tethering protein C-terminal" evidence="7">
    <location>
        <begin position="554"/>
        <end position="651"/>
    </location>
</feature>
<reference evidence="8 9" key="3">
    <citation type="submission" date="2019-11" db="EMBL/GenBank/DDBJ databases">
        <title>A de novo genome assembly of a pear dwarfing rootstock.</title>
        <authorList>
            <person name="Wang F."/>
            <person name="Wang J."/>
            <person name="Li S."/>
            <person name="Zhang Y."/>
            <person name="Fang M."/>
            <person name="Ma L."/>
            <person name="Zhao Y."/>
            <person name="Jiang S."/>
        </authorList>
    </citation>
    <scope>NUCLEOTIDE SEQUENCE [LARGE SCALE GENOMIC DNA]</scope>
    <source>
        <strain evidence="8">S2</strain>
        <tissue evidence="8">Leaf</tissue>
    </source>
</reference>
<dbReference type="Proteomes" id="UP000327157">
    <property type="component" value="Chromosome 9"/>
</dbReference>
<dbReference type="GO" id="GO:0048280">
    <property type="term" value="P:vesicle fusion with Golgi apparatus"/>
    <property type="evidence" value="ECO:0007669"/>
    <property type="project" value="InterPro"/>
</dbReference>
<name>A0A5N5GTA3_9ROSA</name>
<keyword evidence="9" id="KW-1185">Reference proteome</keyword>
<dbReference type="Pfam" id="PF04869">
    <property type="entry name" value="Uso1_p115_head"/>
    <property type="match status" value="1"/>
</dbReference>
<dbReference type="GO" id="GO:0006886">
    <property type="term" value="P:intracellular protein transport"/>
    <property type="evidence" value="ECO:0007669"/>
    <property type="project" value="InterPro"/>
</dbReference>
<dbReference type="InterPro" id="IPR011989">
    <property type="entry name" value="ARM-like"/>
</dbReference>
<dbReference type="InterPro" id="IPR024095">
    <property type="entry name" value="Vesicle_P115"/>
</dbReference>
<dbReference type="Pfam" id="PF04871">
    <property type="entry name" value="Uso1_p115_C"/>
    <property type="match status" value="1"/>
</dbReference>
<dbReference type="OrthoDB" id="198977at2759"/>
<evidence type="ECO:0000256" key="1">
    <source>
        <dbReference type="ARBA" id="ARBA00004555"/>
    </source>
</evidence>
<evidence type="ECO:0000256" key="4">
    <source>
        <dbReference type="SAM" id="Coils"/>
    </source>
</evidence>
<evidence type="ECO:0000256" key="3">
    <source>
        <dbReference type="ARBA" id="ARBA00023054"/>
    </source>
</evidence>